<dbReference type="Proteomes" id="UP000471298">
    <property type="component" value="Unassembled WGS sequence"/>
</dbReference>
<keyword evidence="3 5" id="KW-1133">Transmembrane helix</keyword>
<reference evidence="6 7" key="1">
    <citation type="submission" date="2019-10" db="EMBL/GenBank/DDBJ databases">
        <title>Cardiobacteriales fam. a chemoheterotrophic member of the order Cardiobacteriales, and proposal of Cardiobacteriales fam. nov.</title>
        <authorList>
            <person name="Wang C."/>
        </authorList>
    </citation>
    <scope>NUCLEOTIDE SEQUENCE [LARGE SCALE GENOMIC DNA]</scope>
    <source>
        <strain evidence="6 7">ML27</strain>
    </source>
</reference>
<evidence type="ECO:0000256" key="5">
    <source>
        <dbReference type="SAM" id="Phobius"/>
    </source>
</evidence>
<feature type="transmembrane region" description="Helical" evidence="5">
    <location>
        <begin position="91"/>
        <end position="116"/>
    </location>
</feature>
<dbReference type="FunCoup" id="A0A6N7ES41">
    <property type="interactions" value="172"/>
</dbReference>
<dbReference type="InterPro" id="IPR006214">
    <property type="entry name" value="Bax_inhibitor_1-related"/>
</dbReference>
<protein>
    <submittedName>
        <fullName evidence="6">Permease</fullName>
    </submittedName>
</protein>
<gene>
    <name evidence="6" type="ORF">GCU85_01260</name>
</gene>
<feature type="transmembrane region" description="Helical" evidence="5">
    <location>
        <begin position="208"/>
        <end position="227"/>
    </location>
</feature>
<feature type="transmembrane region" description="Helical" evidence="5">
    <location>
        <begin position="150"/>
        <end position="172"/>
    </location>
</feature>
<feature type="transmembrane region" description="Helical" evidence="5">
    <location>
        <begin position="122"/>
        <end position="143"/>
    </location>
</feature>
<sequence>MDLSSDKVIAYADADTRQKFIKKTYFHLALAIALFAMLETIMLQMGLGHLAVSVLSTIGVFGWLGVLLAYGFISHIVHKKAHESVTGQQQYIWWGIGIFAEAIIFLPIIAMALYYTPADANVLSHAAVITIAMVVGLTAVVLFTGKDFSFLRPALTIGFFVAIGLIIASALFGFTLGLVFSGAMIIFASAAILYETSKIQHHYHESQHVGASLALFASVGLLFWYVIQFVMAFTGGE</sequence>
<keyword evidence="2 5" id="KW-0812">Transmembrane</keyword>
<feature type="transmembrane region" description="Helical" evidence="5">
    <location>
        <begin position="25"/>
        <end position="44"/>
    </location>
</feature>
<keyword evidence="4 5" id="KW-0472">Membrane</keyword>
<evidence type="ECO:0000256" key="4">
    <source>
        <dbReference type="ARBA" id="ARBA00023136"/>
    </source>
</evidence>
<comment type="subcellular location">
    <subcellularLocation>
        <location evidence="1">Membrane</location>
        <topology evidence="1">Multi-pass membrane protein</topology>
    </subcellularLocation>
</comment>
<dbReference type="Pfam" id="PF01027">
    <property type="entry name" value="Bax1-I"/>
    <property type="match status" value="1"/>
</dbReference>
<evidence type="ECO:0000313" key="6">
    <source>
        <dbReference type="EMBL" id="MPV85361.1"/>
    </source>
</evidence>
<evidence type="ECO:0000256" key="1">
    <source>
        <dbReference type="ARBA" id="ARBA00004141"/>
    </source>
</evidence>
<accession>A0A6N7ES41</accession>
<dbReference type="EMBL" id="WHNW01000001">
    <property type="protein sequence ID" value="MPV85361.1"/>
    <property type="molecule type" value="Genomic_DNA"/>
</dbReference>
<evidence type="ECO:0000256" key="2">
    <source>
        <dbReference type="ARBA" id="ARBA00022692"/>
    </source>
</evidence>
<keyword evidence="7" id="KW-1185">Reference proteome</keyword>
<organism evidence="6 7">
    <name type="scientific">Ostreibacterium oceani</name>
    <dbReference type="NCBI Taxonomy" id="2654998"/>
    <lineage>
        <taxon>Bacteria</taxon>
        <taxon>Pseudomonadati</taxon>
        <taxon>Pseudomonadota</taxon>
        <taxon>Gammaproteobacteria</taxon>
        <taxon>Cardiobacteriales</taxon>
        <taxon>Ostreibacteriaceae</taxon>
        <taxon>Ostreibacterium</taxon>
    </lineage>
</organism>
<feature type="transmembrane region" description="Helical" evidence="5">
    <location>
        <begin position="178"/>
        <end position="196"/>
    </location>
</feature>
<name>A0A6N7ES41_9GAMM</name>
<dbReference type="GO" id="GO:0016020">
    <property type="term" value="C:membrane"/>
    <property type="evidence" value="ECO:0007669"/>
    <property type="project" value="UniProtKB-SubCell"/>
</dbReference>
<feature type="transmembrane region" description="Helical" evidence="5">
    <location>
        <begin position="50"/>
        <end position="70"/>
    </location>
</feature>
<dbReference type="InParanoid" id="A0A6N7ES41"/>
<proteinExistence type="predicted"/>
<comment type="caution">
    <text evidence="6">The sequence shown here is derived from an EMBL/GenBank/DDBJ whole genome shotgun (WGS) entry which is preliminary data.</text>
</comment>
<dbReference type="AlphaFoldDB" id="A0A6N7ES41"/>
<evidence type="ECO:0000313" key="7">
    <source>
        <dbReference type="Proteomes" id="UP000471298"/>
    </source>
</evidence>
<evidence type="ECO:0000256" key="3">
    <source>
        <dbReference type="ARBA" id="ARBA00022989"/>
    </source>
</evidence>